<dbReference type="Pfam" id="PF07690">
    <property type="entry name" value="MFS_1"/>
    <property type="match status" value="1"/>
</dbReference>
<gene>
    <name evidence="9" type="ORF">SAMN06265360_11364</name>
</gene>
<evidence type="ECO:0000256" key="3">
    <source>
        <dbReference type="ARBA" id="ARBA00022475"/>
    </source>
</evidence>
<name>A0A238Y3N0_9PSEU</name>
<feature type="transmembrane region" description="Helical" evidence="7">
    <location>
        <begin position="28"/>
        <end position="46"/>
    </location>
</feature>
<evidence type="ECO:0000313" key="9">
    <source>
        <dbReference type="EMBL" id="SNR65164.1"/>
    </source>
</evidence>
<keyword evidence="3" id="KW-1003">Cell membrane</keyword>
<feature type="transmembrane region" description="Helical" evidence="7">
    <location>
        <begin position="184"/>
        <end position="206"/>
    </location>
</feature>
<keyword evidence="4 7" id="KW-0812">Transmembrane</keyword>
<dbReference type="EMBL" id="FZNW01000013">
    <property type="protein sequence ID" value="SNR65164.1"/>
    <property type="molecule type" value="Genomic_DNA"/>
</dbReference>
<evidence type="ECO:0000259" key="8">
    <source>
        <dbReference type="PROSITE" id="PS50850"/>
    </source>
</evidence>
<dbReference type="InterPro" id="IPR036259">
    <property type="entry name" value="MFS_trans_sf"/>
</dbReference>
<comment type="subcellular location">
    <subcellularLocation>
        <location evidence="1">Cell membrane</location>
        <topology evidence="1">Multi-pass membrane protein</topology>
    </subcellularLocation>
</comment>
<evidence type="ECO:0000313" key="10">
    <source>
        <dbReference type="Proteomes" id="UP000198348"/>
    </source>
</evidence>
<feature type="transmembrane region" description="Helical" evidence="7">
    <location>
        <begin position="263"/>
        <end position="285"/>
    </location>
</feature>
<feature type="transmembrane region" description="Helical" evidence="7">
    <location>
        <begin position="66"/>
        <end position="83"/>
    </location>
</feature>
<dbReference type="RefSeq" id="WP_089302020.1">
    <property type="nucleotide sequence ID" value="NZ_FZNW01000013.1"/>
</dbReference>
<dbReference type="InterPro" id="IPR011701">
    <property type="entry name" value="MFS"/>
</dbReference>
<dbReference type="InterPro" id="IPR020846">
    <property type="entry name" value="MFS_dom"/>
</dbReference>
<feature type="transmembrane region" description="Helical" evidence="7">
    <location>
        <begin position="227"/>
        <end position="251"/>
    </location>
</feature>
<evidence type="ECO:0000256" key="5">
    <source>
        <dbReference type="ARBA" id="ARBA00022989"/>
    </source>
</evidence>
<dbReference type="Gene3D" id="1.20.1250.20">
    <property type="entry name" value="MFS general substrate transporter like domains"/>
    <property type="match status" value="1"/>
</dbReference>
<organism evidence="9 10">
    <name type="scientific">Haloechinothrix alba</name>
    <dbReference type="NCBI Taxonomy" id="664784"/>
    <lineage>
        <taxon>Bacteria</taxon>
        <taxon>Bacillati</taxon>
        <taxon>Actinomycetota</taxon>
        <taxon>Actinomycetes</taxon>
        <taxon>Pseudonocardiales</taxon>
        <taxon>Pseudonocardiaceae</taxon>
        <taxon>Haloechinothrix</taxon>
    </lineage>
</organism>
<keyword evidence="5 7" id="KW-1133">Transmembrane helix</keyword>
<dbReference type="GO" id="GO:0005886">
    <property type="term" value="C:plasma membrane"/>
    <property type="evidence" value="ECO:0007669"/>
    <property type="project" value="UniProtKB-SubCell"/>
</dbReference>
<keyword evidence="6 7" id="KW-0472">Membrane</keyword>
<evidence type="ECO:0000256" key="7">
    <source>
        <dbReference type="SAM" id="Phobius"/>
    </source>
</evidence>
<dbReference type="GO" id="GO:0022857">
    <property type="term" value="F:transmembrane transporter activity"/>
    <property type="evidence" value="ECO:0007669"/>
    <property type="project" value="InterPro"/>
</dbReference>
<feature type="transmembrane region" description="Helical" evidence="7">
    <location>
        <begin position="120"/>
        <end position="141"/>
    </location>
</feature>
<evidence type="ECO:0000256" key="1">
    <source>
        <dbReference type="ARBA" id="ARBA00004651"/>
    </source>
</evidence>
<keyword evidence="2" id="KW-0813">Transport</keyword>
<feature type="transmembrane region" description="Helical" evidence="7">
    <location>
        <begin position="95"/>
        <end position="114"/>
    </location>
</feature>
<dbReference type="InterPro" id="IPR050171">
    <property type="entry name" value="MFS_Transporters"/>
</dbReference>
<dbReference type="PROSITE" id="PS50850">
    <property type="entry name" value="MFS"/>
    <property type="match status" value="1"/>
</dbReference>
<evidence type="ECO:0000256" key="2">
    <source>
        <dbReference type="ARBA" id="ARBA00022448"/>
    </source>
</evidence>
<dbReference type="PANTHER" id="PTHR23517">
    <property type="entry name" value="RESISTANCE PROTEIN MDTM, PUTATIVE-RELATED-RELATED"/>
    <property type="match status" value="1"/>
</dbReference>
<feature type="transmembrane region" description="Helical" evidence="7">
    <location>
        <begin position="153"/>
        <end position="172"/>
    </location>
</feature>
<sequence length="492" mass="50632">MLLEGFSDDGCAGVSHIRRVRRTRDRRREVRTAVYLLVVLTAGVYLPSPLHPDYQHAFGFSDLTMTLIYAMFALVSAPALVLFGPASDAVGPRAVLRTSLVVAALASGCFALAHGPGWLLAGRAAQGLALGAATGAATALITDHAPGGDRLRASVLASVAFVAGTAAGPIAAGTLAQYAPAPRVLPYLVHLVLLAIGWWRVSALTTPVSRSRRWRPTRPRIPRGMRLVFGTAAATGFLAWTVAGLFLAVVPTVLSRGARISDLAIIGGIVGAVLACSAPAQLVVARCGAHRAQLAGLIALLACFGALALTGGSSVAVTVCAAVAAGIGHGLAYGGAAAAVGALAPDSKRGEISSALYIAFYCGAGGPAVAVGLLTLWYPLHTAVSWLSAAAAVLVPFVGVAVVVANRAPGRRLAWSGSVRNRRVRGPLNRRETGWPRVYVRSPGRASALSGQCGQYAAEQVLGDGLLVETGLHREPVGKGEHDDGCLFPVER</sequence>
<keyword evidence="10" id="KW-1185">Reference proteome</keyword>
<accession>A0A238Y3N0</accession>
<feature type="transmembrane region" description="Helical" evidence="7">
    <location>
        <begin position="384"/>
        <end position="405"/>
    </location>
</feature>
<protein>
    <submittedName>
        <fullName evidence="9">Predicted arabinose efflux permease, MFS family</fullName>
    </submittedName>
</protein>
<feature type="transmembrane region" description="Helical" evidence="7">
    <location>
        <begin position="355"/>
        <end position="378"/>
    </location>
</feature>
<dbReference type="Proteomes" id="UP000198348">
    <property type="component" value="Unassembled WGS sequence"/>
</dbReference>
<dbReference type="AlphaFoldDB" id="A0A238Y3N0"/>
<feature type="transmembrane region" description="Helical" evidence="7">
    <location>
        <begin position="292"/>
        <end position="309"/>
    </location>
</feature>
<dbReference type="PANTHER" id="PTHR23517:SF13">
    <property type="entry name" value="MAJOR FACILITATOR SUPERFAMILY MFS_1"/>
    <property type="match status" value="1"/>
</dbReference>
<evidence type="ECO:0000256" key="4">
    <source>
        <dbReference type="ARBA" id="ARBA00022692"/>
    </source>
</evidence>
<dbReference type="OrthoDB" id="3177957at2"/>
<reference evidence="9 10" key="1">
    <citation type="submission" date="2017-06" db="EMBL/GenBank/DDBJ databases">
        <authorList>
            <person name="Kim H.J."/>
            <person name="Triplett B.A."/>
        </authorList>
    </citation>
    <scope>NUCLEOTIDE SEQUENCE [LARGE SCALE GENOMIC DNA]</scope>
    <source>
        <strain evidence="9 10">DSM 45207</strain>
    </source>
</reference>
<proteinExistence type="predicted"/>
<feature type="domain" description="Major facilitator superfamily (MFS) profile" evidence="8">
    <location>
        <begin position="27"/>
        <end position="408"/>
    </location>
</feature>
<dbReference type="SUPFAM" id="SSF103473">
    <property type="entry name" value="MFS general substrate transporter"/>
    <property type="match status" value="1"/>
</dbReference>
<dbReference type="CDD" id="cd06174">
    <property type="entry name" value="MFS"/>
    <property type="match status" value="1"/>
</dbReference>
<feature type="transmembrane region" description="Helical" evidence="7">
    <location>
        <begin position="315"/>
        <end position="343"/>
    </location>
</feature>
<evidence type="ECO:0000256" key="6">
    <source>
        <dbReference type="ARBA" id="ARBA00023136"/>
    </source>
</evidence>